<feature type="domain" description="Pirin N-terminal" evidence="3">
    <location>
        <begin position="52"/>
        <end position="117"/>
    </location>
</feature>
<dbReference type="Pfam" id="PF02678">
    <property type="entry name" value="Pirin"/>
    <property type="match status" value="1"/>
</dbReference>
<evidence type="ECO:0000313" key="4">
    <source>
        <dbReference type="EMBL" id="SMF89370.1"/>
    </source>
</evidence>
<protein>
    <recommendedName>
        <fullName evidence="3">Pirin N-terminal domain-containing protein</fullName>
    </recommendedName>
</protein>
<name>A0A1X7HPB3_9PROT</name>
<gene>
    <name evidence="4" type="ORF">SAMN02982917_6707</name>
</gene>
<comment type="similarity">
    <text evidence="1 2">Belongs to the pirin family.</text>
</comment>
<evidence type="ECO:0000313" key="5">
    <source>
        <dbReference type="Proteomes" id="UP000192936"/>
    </source>
</evidence>
<dbReference type="Gene3D" id="2.60.120.10">
    <property type="entry name" value="Jelly Rolls"/>
    <property type="match status" value="2"/>
</dbReference>
<accession>A0A1X7HPB3</accession>
<dbReference type="InterPro" id="IPR003829">
    <property type="entry name" value="Pirin_N_dom"/>
</dbReference>
<dbReference type="PANTHER" id="PTHR43212:SF3">
    <property type="entry name" value="QUERCETIN 2,3-DIOXYGENASE"/>
    <property type="match status" value="1"/>
</dbReference>
<dbReference type="EMBL" id="FXAK01000009">
    <property type="protein sequence ID" value="SMF89370.1"/>
    <property type="molecule type" value="Genomic_DNA"/>
</dbReference>
<dbReference type="InterPro" id="IPR011051">
    <property type="entry name" value="RmlC_Cupin_sf"/>
</dbReference>
<dbReference type="AlphaFoldDB" id="A0A1X7HPB3"/>
<proteinExistence type="inferred from homology"/>
<dbReference type="PANTHER" id="PTHR43212">
    <property type="entry name" value="QUERCETIN 2,3-DIOXYGENASE"/>
    <property type="match status" value="1"/>
</dbReference>
<evidence type="ECO:0000259" key="3">
    <source>
        <dbReference type="Pfam" id="PF02678"/>
    </source>
</evidence>
<organism evidence="4 5">
    <name type="scientific">Azospirillum oryzae</name>
    <dbReference type="NCBI Taxonomy" id="286727"/>
    <lineage>
        <taxon>Bacteria</taxon>
        <taxon>Pseudomonadati</taxon>
        <taxon>Pseudomonadota</taxon>
        <taxon>Alphaproteobacteria</taxon>
        <taxon>Rhodospirillales</taxon>
        <taxon>Azospirillaceae</taxon>
        <taxon>Azospirillum</taxon>
    </lineage>
</organism>
<dbReference type="InterPro" id="IPR014710">
    <property type="entry name" value="RmlC-like_jellyroll"/>
</dbReference>
<reference evidence="4 5" key="1">
    <citation type="submission" date="2017-04" db="EMBL/GenBank/DDBJ databases">
        <authorList>
            <person name="Afonso C.L."/>
            <person name="Miller P.J."/>
            <person name="Scott M.A."/>
            <person name="Spackman E."/>
            <person name="Goraichik I."/>
            <person name="Dimitrov K.M."/>
            <person name="Suarez D.L."/>
            <person name="Swayne D.E."/>
        </authorList>
    </citation>
    <scope>NUCLEOTIDE SEQUENCE [LARGE SCALE GENOMIC DNA]</scope>
    <source>
        <strain evidence="4 5">A2P</strain>
    </source>
</reference>
<evidence type="ECO:0000256" key="2">
    <source>
        <dbReference type="RuleBase" id="RU003457"/>
    </source>
</evidence>
<dbReference type="InterPro" id="IPR012093">
    <property type="entry name" value="Pirin"/>
</dbReference>
<sequence length="249" mass="27775">MTITRIPAGRMLGDFRQGFGVEILYPGLTLTSDDSGIGPIGRIDRAQVQPGHLIGMHPHKDDEILTYIRSGEMLHRDTVGNEKRLDKTHFMMMNAGHSFQHEELMLGNRPVQALQIFLRPKAPDLEPMVQFHEFQEETSVDSWRLIAGPKEAPLTVRSDVRVFDARISDGAELRLPAAEAGRSILLYVFSGKITLGNENISEGESLLTTGFDAHPTGLEASDIVLFSIDTKAEVYRGGMFSGNQRQRFR</sequence>
<evidence type="ECO:0000256" key="1">
    <source>
        <dbReference type="ARBA" id="ARBA00008416"/>
    </source>
</evidence>
<dbReference type="SUPFAM" id="SSF51182">
    <property type="entry name" value="RmlC-like cupins"/>
    <property type="match status" value="1"/>
</dbReference>
<dbReference type="OrthoDB" id="9780903at2"/>
<dbReference type="STRING" id="286727.SAMN02982917_6707"/>
<dbReference type="Proteomes" id="UP000192936">
    <property type="component" value="Unassembled WGS sequence"/>
</dbReference>
<dbReference type="RefSeq" id="WP_085091518.1">
    <property type="nucleotide sequence ID" value="NZ_FXAK01000009.1"/>
</dbReference>